<evidence type="ECO:0000313" key="1">
    <source>
        <dbReference type="EMBL" id="BAQ56793.1"/>
    </source>
</evidence>
<dbReference type="KEGG" id="lae:LBAT_0404"/>
<dbReference type="AlphaFoldDB" id="A0A0D6A1U3"/>
<accession>A0A0D6A1U3</accession>
<proteinExistence type="predicted"/>
<dbReference type="Pfam" id="PF24727">
    <property type="entry name" value="DUF7679"/>
    <property type="match status" value="1"/>
</dbReference>
<dbReference type="PATRIC" id="fig|1600.4.peg.412"/>
<dbReference type="InterPro" id="IPR056096">
    <property type="entry name" value="DUF7679"/>
</dbReference>
<dbReference type="Proteomes" id="UP000035709">
    <property type="component" value="Chromosome"/>
</dbReference>
<evidence type="ECO:0000313" key="2">
    <source>
        <dbReference type="Proteomes" id="UP000035709"/>
    </source>
</evidence>
<gene>
    <name evidence="1" type="ORF">LBAT_0404</name>
</gene>
<dbReference type="OrthoDB" id="2289677at2"/>
<protein>
    <submittedName>
        <fullName evidence="1">Uncharacterized protein</fullName>
    </submittedName>
</protein>
<keyword evidence="2" id="KW-1185">Reference proteome</keyword>
<organism evidence="1 2">
    <name type="scientific">Lactobacillus acetotolerans</name>
    <dbReference type="NCBI Taxonomy" id="1600"/>
    <lineage>
        <taxon>Bacteria</taxon>
        <taxon>Bacillati</taxon>
        <taxon>Bacillota</taxon>
        <taxon>Bacilli</taxon>
        <taxon>Lactobacillales</taxon>
        <taxon>Lactobacillaceae</taxon>
        <taxon>Lactobacillus</taxon>
    </lineage>
</organism>
<reference evidence="1 2" key="1">
    <citation type="submission" date="2015-03" db="EMBL/GenBank/DDBJ databases">
        <title>Complete genome sequence of Lactobacillus acetotolerans NBRC 13120.</title>
        <authorList>
            <person name="Toh H."/>
            <person name="Morita H."/>
            <person name="Fujita N."/>
        </authorList>
    </citation>
    <scope>NUCLEOTIDE SEQUENCE [LARGE SCALE GENOMIC DNA]</scope>
    <source>
        <strain evidence="1 2">NBRC 13120</strain>
    </source>
</reference>
<name>A0A0D6A1U3_9LACO</name>
<dbReference type="RefSeq" id="WP_060459224.1">
    <property type="nucleotide sequence ID" value="NZ_AP014808.1"/>
</dbReference>
<dbReference type="EMBL" id="AP014808">
    <property type="protein sequence ID" value="BAQ56793.1"/>
    <property type="molecule type" value="Genomic_DNA"/>
</dbReference>
<sequence length="181" mass="21377">MAQKKMCCLKVQRVSGELKTFRLSNELQVALAREPTKQSLLAGALIVIPLAPYLKNKQKPVLNRKPPMGVSYVQTIFQLPKRQTMRLADARGQFISAAYWPRRARASVQKYLCHDYPFWAQQQIKSDVKFWQKQRHTKNKKAPRLISAITNNRICHQITKIERHKVHREKRFWQLKKYPKK</sequence>